<dbReference type="SUPFAM" id="SSF51905">
    <property type="entry name" value="FAD/NAD(P)-binding domain"/>
    <property type="match status" value="1"/>
</dbReference>
<dbReference type="Gene3D" id="3.30.70.1400">
    <property type="entry name" value="Aminomethyltransferase beta-barrel domains"/>
    <property type="match status" value="1"/>
</dbReference>
<dbReference type="EMBL" id="CP046620">
    <property type="protein sequence ID" value="QHQ37145.1"/>
    <property type="molecule type" value="Genomic_DNA"/>
</dbReference>
<dbReference type="Gene3D" id="3.30.9.10">
    <property type="entry name" value="D-Amino Acid Oxidase, subunit A, domain 2"/>
    <property type="match status" value="1"/>
</dbReference>
<organism evidence="7 8">
    <name type="scientific">Algicella marina</name>
    <dbReference type="NCBI Taxonomy" id="2683284"/>
    <lineage>
        <taxon>Bacteria</taxon>
        <taxon>Pseudomonadati</taxon>
        <taxon>Pseudomonadota</taxon>
        <taxon>Alphaproteobacteria</taxon>
        <taxon>Rhodobacterales</taxon>
        <taxon>Paracoccaceae</taxon>
        <taxon>Algicella</taxon>
    </lineage>
</organism>
<dbReference type="InterPro" id="IPR006222">
    <property type="entry name" value="GCVT_N"/>
</dbReference>
<feature type="domain" description="Aminomethyltransferase C-terminal" evidence="5">
    <location>
        <begin position="768"/>
        <end position="838"/>
    </location>
</feature>
<dbReference type="Pfam" id="PF16350">
    <property type="entry name" value="FAO_M"/>
    <property type="match status" value="1"/>
</dbReference>
<evidence type="ECO:0000259" key="3">
    <source>
        <dbReference type="Pfam" id="PF01266"/>
    </source>
</evidence>
<dbReference type="Pfam" id="PF01571">
    <property type="entry name" value="GCV_T"/>
    <property type="match status" value="1"/>
</dbReference>
<accession>A0A6P1T5X3</accession>
<dbReference type="InterPro" id="IPR028896">
    <property type="entry name" value="GcvT/YgfZ/DmdA"/>
</dbReference>
<proteinExistence type="inferred from homology"/>
<dbReference type="RefSeq" id="WP_161863686.1">
    <property type="nucleotide sequence ID" value="NZ_CP046620.1"/>
</dbReference>
<protein>
    <submittedName>
        <fullName evidence="7">FAD-dependent oxidoreductase</fullName>
    </submittedName>
</protein>
<evidence type="ECO:0000259" key="4">
    <source>
        <dbReference type="Pfam" id="PF01571"/>
    </source>
</evidence>
<feature type="domain" description="FAD dependent oxidoreductase" evidence="3">
    <location>
        <begin position="6"/>
        <end position="368"/>
    </location>
</feature>
<feature type="domain" description="GCVT N-terminal" evidence="4">
    <location>
        <begin position="433"/>
        <end position="702"/>
    </location>
</feature>
<dbReference type="Gene3D" id="2.40.30.110">
    <property type="entry name" value="Aminomethyltransferase beta-barrel domains"/>
    <property type="match status" value="1"/>
</dbReference>
<sequence length="846" mass="93426">MKSTARVVVIGGGVVGCSVLYHLARAGWTDVLLVERSELTSGSSWHAAGGFHTLNGDPNVAKLQAYTVGLYKELEEASGMSCGLHLTGGFQVADTPERMDFLRAAHAKGRIMGMDTELVSASEAKAMFPMLDDSHFVGALWDPVEGHLDPSGTTHAYAKAARNLGAEISLRNPVTEIHQDADGTWNVVTKEGTIRCEHVVNAGGLWAREVGRMVGLELPLLAMEHHYLLTEDMPEVIAYNQEFGREVCHIIDFKGEIYTRQERNGLLVGTYEKAATPWSPVTTPWEFGHELLEPALDRIAPSLEIGFRHFPALENTGIKQMINGPFTFAPDGNPLVGPVQGLTNFWSACAVMAGFSQGGGVGLVLANWMTEGDPGFDVFGMDVARYGEWTTLKYTNAKVRENYSNRFSIRFPNEERPAGRPHQTTPLYDIMVRDNHAVMGVTWGLEVPLWFAPSAEEAHDVLSFHRSNDFEHVGAEVRAVRESVGISEIANFAKYEVSGPGAEAFLDRLMTNRMPKDGRITLSPMLNDNGKLIGDFTIAKAGSERFMIWGSSGAQIYHMRWFEQHKPDTVRIERLGQRLVGLTIAGPKSRDVFAKLVTEDVSREAFPFMSYRELDVAGCPARVNRISYTGDLGYEIWMEPCYQRAIYLAVKEAGAEFAIRDFGMRALLSMRLEKNFPTWFAELRPVYGPFEGGMDRFVKLDKGDFIGRAAAAVERDAGPRLKRVSFMIDADTADVMADEPVWARTATDHGTITPTHETTVKRYDAQGAEQPRTEKQVDGDWRVVGWVTSGGYAHGVGASMAQGYVPAALADNAAEGMFEIEILGRRYPARIAVEPPFDPEGTRMRA</sequence>
<dbReference type="AlphaFoldDB" id="A0A6P1T5X3"/>
<dbReference type="PROSITE" id="PS51257">
    <property type="entry name" value="PROKAR_LIPOPROTEIN"/>
    <property type="match status" value="1"/>
</dbReference>
<dbReference type="Pfam" id="PF08669">
    <property type="entry name" value="GCV_T_C"/>
    <property type="match status" value="1"/>
</dbReference>
<dbReference type="InterPro" id="IPR032503">
    <property type="entry name" value="FAO_M"/>
</dbReference>
<dbReference type="Gene3D" id="3.50.50.60">
    <property type="entry name" value="FAD/NAD(P)-binding domain"/>
    <property type="match status" value="1"/>
</dbReference>
<dbReference type="Pfam" id="PF01266">
    <property type="entry name" value="DAO"/>
    <property type="match status" value="1"/>
</dbReference>
<dbReference type="SUPFAM" id="SSF101790">
    <property type="entry name" value="Aminomethyltransferase beta-barrel domain"/>
    <property type="match status" value="1"/>
</dbReference>
<name>A0A6P1T5X3_9RHOB</name>
<comment type="similarity">
    <text evidence="1">Belongs to the GcvT family.</text>
</comment>
<dbReference type="Gene3D" id="3.30.1360.120">
    <property type="entry name" value="Probable tRNA modification gtpase trme, domain 1"/>
    <property type="match status" value="1"/>
</dbReference>
<dbReference type="PANTHER" id="PTHR43757:SF2">
    <property type="entry name" value="AMINOMETHYLTRANSFERASE, MITOCHONDRIAL"/>
    <property type="match status" value="1"/>
</dbReference>
<evidence type="ECO:0000259" key="5">
    <source>
        <dbReference type="Pfam" id="PF08669"/>
    </source>
</evidence>
<dbReference type="SUPFAM" id="SSF103025">
    <property type="entry name" value="Folate-binding domain"/>
    <property type="match status" value="1"/>
</dbReference>
<evidence type="ECO:0000259" key="6">
    <source>
        <dbReference type="Pfam" id="PF16350"/>
    </source>
</evidence>
<dbReference type="InterPro" id="IPR006076">
    <property type="entry name" value="FAD-dep_OxRdtase"/>
</dbReference>
<dbReference type="PANTHER" id="PTHR43757">
    <property type="entry name" value="AMINOMETHYLTRANSFERASE"/>
    <property type="match status" value="1"/>
</dbReference>
<evidence type="ECO:0000256" key="1">
    <source>
        <dbReference type="ARBA" id="ARBA00008609"/>
    </source>
</evidence>
<dbReference type="InterPro" id="IPR036188">
    <property type="entry name" value="FAD/NAD-bd_sf"/>
</dbReference>
<dbReference type="SUPFAM" id="SSF54373">
    <property type="entry name" value="FAD-linked reductases, C-terminal domain"/>
    <property type="match status" value="1"/>
</dbReference>
<dbReference type="GO" id="GO:0016491">
    <property type="term" value="F:oxidoreductase activity"/>
    <property type="evidence" value="ECO:0007669"/>
    <property type="project" value="UniProtKB-KW"/>
</dbReference>
<gene>
    <name evidence="7" type="ORF">GO499_19135</name>
</gene>
<dbReference type="Proteomes" id="UP000464495">
    <property type="component" value="Chromosome"/>
</dbReference>
<keyword evidence="2" id="KW-0560">Oxidoreductase</keyword>
<dbReference type="InterPro" id="IPR027266">
    <property type="entry name" value="TrmE/GcvT-like"/>
</dbReference>
<evidence type="ECO:0000313" key="7">
    <source>
        <dbReference type="EMBL" id="QHQ37145.1"/>
    </source>
</evidence>
<dbReference type="InterPro" id="IPR029043">
    <property type="entry name" value="GcvT/YgfZ_C"/>
</dbReference>
<feature type="domain" description="FAD dependent oxidoreductase central" evidence="6">
    <location>
        <begin position="371"/>
        <end position="424"/>
    </location>
</feature>
<evidence type="ECO:0000256" key="2">
    <source>
        <dbReference type="ARBA" id="ARBA00023002"/>
    </source>
</evidence>
<evidence type="ECO:0000313" key="8">
    <source>
        <dbReference type="Proteomes" id="UP000464495"/>
    </source>
</evidence>
<keyword evidence="8" id="KW-1185">Reference proteome</keyword>
<dbReference type="InterPro" id="IPR013977">
    <property type="entry name" value="GcvT_C"/>
</dbReference>
<reference evidence="7 8" key="1">
    <citation type="submission" date="2019-12" db="EMBL/GenBank/DDBJ databases">
        <title>Complete genome sequence of Algicella marina strain 9Alg 56(T) isolated from the red alga Tichocarpus crinitus.</title>
        <authorList>
            <person name="Kim S.-G."/>
            <person name="Nedashkovskaya O.I."/>
        </authorList>
    </citation>
    <scope>NUCLEOTIDE SEQUENCE [LARGE SCALE GENOMIC DNA]</scope>
    <source>
        <strain evidence="7 8">9Alg 56</strain>
    </source>
</reference>
<dbReference type="KEGG" id="amaq:GO499_19135"/>